<sequence length="440" mass="48462">MWRRIRHQLNNGKFYFVGYILSLCLAVPLTLYALLSHEWGGGGTRAGLLFIDGRDIFTSVDGRQSQWYVSFLADTNCRNARTQKLDPDFAICEDAYWLSKGGMIAFGTSLAALVGALVVLVVDGLSFFSLRFGAPLLSEPITHTGVWKKLPQMLLQCSSWILLAGYVLFLELTFGAMSITQYGRGLWTMLLGVACLSFSAGFRGRAHRTRALSTHQHQSDGHQGLLDMAPGGQPPYTHTYDQPHDPPASAAAATRHVPSGGERRAKPNMMSGIGLVCFAALTCLARGFPHQRPYCLSLRPGLSRHRAITRPSDRRVVLHQMPQKGENASQSSAAAGNETDATTSDLQVPVIEGEPSPFPLYSIFLEKESYLDDLKIDNLITLISAHRTHCKDGRSFCSRRRQPLGFVRPDDLAPVYQALMICIADDLDIAYVQEGVGFDI</sequence>
<keyword evidence="2" id="KW-1133">Transmembrane helix</keyword>
<evidence type="ECO:0000313" key="4">
    <source>
        <dbReference type="Proteomes" id="UP000041254"/>
    </source>
</evidence>
<feature type="transmembrane region" description="Helical" evidence="2">
    <location>
        <begin position="269"/>
        <end position="288"/>
    </location>
</feature>
<keyword evidence="2" id="KW-0472">Membrane</keyword>
<evidence type="ECO:0000313" key="3">
    <source>
        <dbReference type="EMBL" id="CEL99303.1"/>
    </source>
</evidence>
<feature type="transmembrane region" description="Helical" evidence="2">
    <location>
        <begin position="103"/>
        <end position="122"/>
    </location>
</feature>
<dbReference type="EMBL" id="CDMY01000277">
    <property type="protein sequence ID" value="CEL99303.1"/>
    <property type="molecule type" value="Genomic_DNA"/>
</dbReference>
<feature type="transmembrane region" description="Helical" evidence="2">
    <location>
        <begin position="185"/>
        <end position="202"/>
    </location>
</feature>
<dbReference type="VEuPathDB" id="CryptoDB:Vbra_2964"/>
<accession>A0A0G4ENV6</accession>
<dbReference type="AlphaFoldDB" id="A0A0G4ENV6"/>
<reference evidence="3 4" key="1">
    <citation type="submission" date="2014-11" db="EMBL/GenBank/DDBJ databases">
        <authorList>
            <person name="Zhu J."/>
            <person name="Qi W."/>
            <person name="Song R."/>
        </authorList>
    </citation>
    <scope>NUCLEOTIDE SEQUENCE [LARGE SCALE GENOMIC DNA]</scope>
</reference>
<proteinExistence type="predicted"/>
<feature type="region of interest" description="Disordered" evidence="1">
    <location>
        <begin position="209"/>
        <end position="265"/>
    </location>
</feature>
<dbReference type="InParanoid" id="A0A0G4ENV6"/>
<protein>
    <submittedName>
        <fullName evidence="3">Uncharacterized protein</fullName>
    </submittedName>
</protein>
<feature type="region of interest" description="Disordered" evidence="1">
    <location>
        <begin position="322"/>
        <end position="343"/>
    </location>
</feature>
<keyword evidence="4" id="KW-1185">Reference proteome</keyword>
<evidence type="ECO:0000256" key="2">
    <source>
        <dbReference type="SAM" id="Phobius"/>
    </source>
</evidence>
<organism evidence="3 4">
    <name type="scientific">Vitrella brassicaformis (strain CCMP3155)</name>
    <dbReference type="NCBI Taxonomy" id="1169540"/>
    <lineage>
        <taxon>Eukaryota</taxon>
        <taxon>Sar</taxon>
        <taxon>Alveolata</taxon>
        <taxon>Colpodellida</taxon>
        <taxon>Vitrellaceae</taxon>
        <taxon>Vitrella</taxon>
    </lineage>
</organism>
<evidence type="ECO:0000256" key="1">
    <source>
        <dbReference type="SAM" id="MobiDB-lite"/>
    </source>
</evidence>
<feature type="transmembrane region" description="Helical" evidence="2">
    <location>
        <begin position="157"/>
        <end position="179"/>
    </location>
</feature>
<keyword evidence="2" id="KW-0812">Transmembrane</keyword>
<gene>
    <name evidence="3" type="ORF">Vbra_2964</name>
</gene>
<feature type="compositionally biased region" description="Polar residues" evidence="1">
    <location>
        <begin position="326"/>
        <end position="343"/>
    </location>
</feature>
<dbReference type="Proteomes" id="UP000041254">
    <property type="component" value="Unassembled WGS sequence"/>
</dbReference>
<feature type="transmembrane region" description="Helical" evidence="2">
    <location>
        <begin position="12"/>
        <end position="35"/>
    </location>
</feature>
<name>A0A0G4ENV6_VITBC</name>